<dbReference type="Proteomes" id="UP000015105">
    <property type="component" value="Chromosome 2D"/>
</dbReference>
<reference evidence="6" key="4">
    <citation type="submission" date="2019-03" db="UniProtKB">
        <authorList>
            <consortium name="EnsemblPlants"/>
        </authorList>
    </citation>
    <scope>IDENTIFICATION</scope>
</reference>
<keyword evidence="2" id="KW-1015">Disulfide bond</keyword>
<dbReference type="GO" id="GO:0004857">
    <property type="term" value="F:enzyme inhibitor activity"/>
    <property type="evidence" value="ECO:0007669"/>
    <property type="project" value="InterPro"/>
</dbReference>
<evidence type="ECO:0000313" key="7">
    <source>
        <dbReference type="Proteomes" id="UP000015105"/>
    </source>
</evidence>
<reference evidence="7" key="2">
    <citation type="journal article" date="2017" name="Nat. Plants">
        <title>The Aegilops tauschii genome reveals multiple impacts of transposons.</title>
        <authorList>
            <person name="Zhao G."/>
            <person name="Zou C."/>
            <person name="Li K."/>
            <person name="Wang K."/>
            <person name="Li T."/>
            <person name="Gao L."/>
            <person name="Zhang X."/>
            <person name="Wang H."/>
            <person name="Yang Z."/>
            <person name="Liu X."/>
            <person name="Jiang W."/>
            <person name="Mao L."/>
            <person name="Kong X."/>
            <person name="Jiao Y."/>
            <person name="Jia J."/>
        </authorList>
    </citation>
    <scope>NUCLEOTIDE SEQUENCE [LARGE SCALE GENOMIC DNA]</scope>
    <source>
        <strain evidence="7">cv. AL8/78</strain>
    </source>
</reference>
<dbReference type="InterPro" id="IPR006501">
    <property type="entry name" value="Pectinesterase_inhib_dom"/>
</dbReference>
<dbReference type="Gramene" id="AET2Gv21071600.1">
    <property type="protein sequence ID" value="AET2Gv21071600.1"/>
    <property type="gene ID" value="AET2Gv21071600"/>
</dbReference>
<dbReference type="STRING" id="200361.A0A453D374"/>
<reference evidence="6" key="5">
    <citation type="journal article" date="2021" name="G3 (Bethesda)">
        <title>Aegilops tauschii genome assembly Aet v5.0 features greater sequence contiguity and improved annotation.</title>
        <authorList>
            <person name="Wang L."/>
            <person name="Zhu T."/>
            <person name="Rodriguez J.C."/>
            <person name="Deal K.R."/>
            <person name="Dubcovsky J."/>
            <person name="McGuire P.E."/>
            <person name="Lux T."/>
            <person name="Spannagl M."/>
            <person name="Mayer K.F.X."/>
            <person name="Baldrich P."/>
            <person name="Meyers B.C."/>
            <person name="Huo N."/>
            <person name="Gu Y.Q."/>
            <person name="Zhou H."/>
            <person name="Devos K.M."/>
            <person name="Bennetzen J.L."/>
            <person name="Unver T."/>
            <person name="Budak H."/>
            <person name="Gulick P.J."/>
            <person name="Galiba G."/>
            <person name="Kalapos B."/>
            <person name="Nelson D.R."/>
            <person name="Li P."/>
            <person name="You F.M."/>
            <person name="Luo M.C."/>
            <person name="Dvorak J."/>
        </authorList>
    </citation>
    <scope>NUCLEOTIDE SEQUENCE [LARGE SCALE GENOMIC DNA]</scope>
    <source>
        <strain evidence="6">cv. AL8/78</strain>
    </source>
</reference>
<dbReference type="InterPro" id="IPR035513">
    <property type="entry name" value="Invertase/methylesterase_inhib"/>
</dbReference>
<feature type="signal peptide" evidence="4">
    <location>
        <begin position="1"/>
        <end position="38"/>
    </location>
</feature>
<accession>A0A453D374</accession>
<organism evidence="6 7">
    <name type="scientific">Aegilops tauschii subsp. strangulata</name>
    <name type="common">Goatgrass</name>
    <dbReference type="NCBI Taxonomy" id="200361"/>
    <lineage>
        <taxon>Eukaryota</taxon>
        <taxon>Viridiplantae</taxon>
        <taxon>Streptophyta</taxon>
        <taxon>Embryophyta</taxon>
        <taxon>Tracheophyta</taxon>
        <taxon>Spermatophyta</taxon>
        <taxon>Magnoliopsida</taxon>
        <taxon>Liliopsida</taxon>
        <taxon>Poales</taxon>
        <taxon>Poaceae</taxon>
        <taxon>BOP clade</taxon>
        <taxon>Pooideae</taxon>
        <taxon>Triticodae</taxon>
        <taxon>Triticeae</taxon>
        <taxon>Triticinae</taxon>
        <taxon>Aegilops</taxon>
    </lineage>
</organism>
<evidence type="ECO:0000256" key="3">
    <source>
        <dbReference type="ARBA" id="ARBA00038471"/>
    </source>
</evidence>
<dbReference type="PANTHER" id="PTHR35357">
    <property type="entry name" value="OS02G0537100 PROTEIN"/>
    <property type="match status" value="1"/>
</dbReference>
<comment type="similarity">
    <text evidence="3">Belongs to the PMEI family.</text>
</comment>
<keyword evidence="7" id="KW-1185">Reference proteome</keyword>
<dbReference type="PANTHER" id="PTHR35357:SF24">
    <property type="entry name" value="OS04G0587200 PROTEIN"/>
    <property type="match status" value="1"/>
</dbReference>
<evidence type="ECO:0000256" key="1">
    <source>
        <dbReference type="ARBA" id="ARBA00022729"/>
    </source>
</evidence>
<reference evidence="7" key="1">
    <citation type="journal article" date="2014" name="Science">
        <title>Ancient hybridizations among the ancestral genomes of bread wheat.</title>
        <authorList>
            <consortium name="International Wheat Genome Sequencing Consortium,"/>
            <person name="Marcussen T."/>
            <person name="Sandve S.R."/>
            <person name="Heier L."/>
            <person name="Spannagl M."/>
            <person name="Pfeifer M."/>
            <person name="Jakobsen K.S."/>
            <person name="Wulff B.B."/>
            <person name="Steuernagel B."/>
            <person name="Mayer K.F."/>
            <person name="Olsen O.A."/>
        </authorList>
    </citation>
    <scope>NUCLEOTIDE SEQUENCE [LARGE SCALE GENOMIC DNA]</scope>
    <source>
        <strain evidence="7">cv. AL8/78</strain>
    </source>
</reference>
<reference evidence="6" key="3">
    <citation type="journal article" date="2017" name="Nature">
        <title>Genome sequence of the progenitor of the wheat D genome Aegilops tauschii.</title>
        <authorList>
            <person name="Luo M.C."/>
            <person name="Gu Y.Q."/>
            <person name="Puiu D."/>
            <person name="Wang H."/>
            <person name="Twardziok S.O."/>
            <person name="Deal K.R."/>
            <person name="Huo N."/>
            <person name="Zhu T."/>
            <person name="Wang L."/>
            <person name="Wang Y."/>
            <person name="McGuire P.E."/>
            <person name="Liu S."/>
            <person name="Long H."/>
            <person name="Ramasamy R.K."/>
            <person name="Rodriguez J.C."/>
            <person name="Van S.L."/>
            <person name="Yuan L."/>
            <person name="Wang Z."/>
            <person name="Xia Z."/>
            <person name="Xiao L."/>
            <person name="Anderson O.D."/>
            <person name="Ouyang S."/>
            <person name="Liang Y."/>
            <person name="Zimin A.V."/>
            <person name="Pertea G."/>
            <person name="Qi P."/>
            <person name="Bennetzen J.L."/>
            <person name="Dai X."/>
            <person name="Dawson M.W."/>
            <person name="Muller H.G."/>
            <person name="Kugler K."/>
            <person name="Rivarola-Duarte L."/>
            <person name="Spannagl M."/>
            <person name="Mayer K.F.X."/>
            <person name="Lu F.H."/>
            <person name="Bevan M.W."/>
            <person name="Leroy P."/>
            <person name="Li P."/>
            <person name="You F.M."/>
            <person name="Sun Q."/>
            <person name="Liu Z."/>
            <person name="Lyons E."/>
            <person name="Wicker T."/>
            <person name="Salzberg S.L."/>
            <person name="Devos K.M."/>
            <person name="Dvorak J."/>
        </authorList>
    </citation>
    <scope>NUCLEOTIDE SEQUENCE [LARGE SCALE GENOMIC DNA]</scope>
    <source>
        <strain evidence="6">cv. AL8/78</strain>
    </source>
</reference>
<feature type="chain" id="PRO_5019145083" description="Pectinesterase inhibitor domain-containing protein" evidence="4">
    <location>
        <begin position="39"/>
        <end position="189"/>
    </location>
</feature>
<protein>
    <recommendedName>
        <fullName evidence="5">Pectinesterase inhibitor domain-containing protein</fullName>
    </recommendedName>
</protein>
<proteinExistence type="inferred from homology"/>
<dbReference type="AlphaFoldDB" id="A0A453D374"/>
<sequence length="189" mass="20368">NLNTHNISETQDRSSKTMKPSQALSLLALLMILLSSSASVLQDTCRRFGGPDTYDICIEFFKANKDSATADKHGLAIIATGIASATAVDTRKRIATLKAAEKDQMIQQVIAYCDNMYSRAVGLFDKAAKGISSGKLGDAVTSLNSALDIPQYCDDEFLKAGVKSPFDAENFKFGVQCAITLDVTKLLTM</sequence>
<dbReference type="SUPFAM" id="SSF101148">
    <property type="entry name" value="Plant invertase/pectin methylesterase inhibitor"/>
    <property type="match status" value="1"/>
</dbReference>
<evidence type="ECO:0000259" key="5">
    <source>
        <dbReference type="SMART" id="SM00856"/>
    </source>
</evidence>
<dbReference type="SMART" id="SM00856">
    <property type="entry name" value="PMEI"/>
    <property type="match status" value="1"/>
</dbReference>
<evidence type="ECO:0000256" key="2">
    <source>
        <dbReference type="ARBA" id="ARBA00023157"/>
    </source>
</evidence>
<dbReference type="EnsemblPlants" id="AET2Gv21071600.1">
    <property type="protein sequence ID" value="AET2Gv21071600.1"/>
    <property type="gene ID" value="AET2Gv21071600"/>
</dbReference>
<dbReference type="Pfam" id="PF04043">
    <property type="entry name" value="PMEI"/>
    <property type="match status" value="1"/>
</dbReference>
<name>A0A453D374_AEGTS</name>
<keyword evidence="1 4" id="KW-0732">Signal</keyword>
<evidence type="ECO:0000256" key="4">
    <source>
        <dbReference type="SAM" id="SignalP"/>
    </source>
</evidence>
<dbReference type="NCBIfam" id="TIGR01614">
    <property type="entry name" value="PME_inhib"/>
    <property type="match status" value="1"/>
</dbReference>
<feature type="domain" description="Pectinesterase inhibitor" evidence="5">
    <location>
        <begin position="36"/>
        <end position="183"/>
    </location>
</feature>
<evidence type="ECO:0000313" key="6">
    <source>
        <dbReference type="EnsemblPlants" id="AET2Gv21071600.1"/>
    </source>
</evidence>
<dbReference type="Gene3D" id="1.20.140.40">
    <property type="entry name" value="Invertase/pectin methylesterase inhibitor family protein"/>
    <property type="match status" value="1"/>
</dbReference>